<evidence type="ECO:0000256" key="14">
    <source>
        <dbReference type="RuleBase" id="RU369077"/>
    </source>
</evidence>
<dbReference type="GO" id="GO:0036444">
    <property type="term" value="P:calcium import into the mitochondrion"/>
    <property type="evidence" value="ECO:0007669"/>
    <property type="project" value="UniProtKB-UniRule"/>
</dbReference>
<keyword evidence="9 14" id="KW-0809">Transit peptide</keyword>
<keyword evidence="6" id="KW-0812">Transmembrane</keyword>
<protein>
    <recommendedName>
        <fullName evidence="3 14">Essential MCU regulator, mitochondrial</fullName>
    </recommendedName>
    <alternativeName>
        <fullName evidence="14">Single-pass membrane protein with aspartate-rich tail 1, mitochondrial</fullName>
    </alternativeName>
</protein>
<organism evidence="15 16">
    <name type="scientific">Acropora cervicornis</name>
    <name type="common">Staghorn coral</name>
    <dbReference type="NCBI Taxonomy" id="6130"/>
    <lineage>
        <taxon>Eukaryota</taxon>
        <taxon>Metazoa</taxon>
        <taxon>Cnidaria</taxon>
        <taxon>Anthozoa</taxon>
        <taxon>Hexacorallia</taxon>
        <taxon>Scleractinia</taxon>
        <taxon>Astrocoeniina</taxon>
        <taxon>Acroporidae</taxon>
        <taxon>Acropora</taxon>
    </lineage>
</organism>
<name>A0AAD9QWY3_ACRCE</name>
<keyword evidence="5 14" id="KW-0109">Calcium transport</keyword>
<evidence type="ECO:0000256" key="10">
    <source>
        <dbReference type="ARBA" id="ARBA00022989"/>
    </source>
</evidence>
<evidence type="ECO:0000256" key="13">
    <source>
        <dbReference type="ARBA" id="ARBA00023136"/>
    </source>
</evidence>
<keyword evidence="11 14" id="KW-0406">Ion transport</keyword>
<dbReference type="GO" id="GO:0051560">
    <property type="term" value="P:mitochondrial calcium ion homeostasis"/>
    <property type="evidence" value="ECO:0007669"/>
    <property type="project" value="UniProtKB-UniRule"/>
</dbReference>
<evidence type="ECO:0000256" key="12">
    <source>
        <dbReference type="ARBA" id="ARBA00023128"/>
    </source>
</evidence>
<evidence type="ECO:0000256" key="1">
    <source>
        <dbReference type="ARBA" id="ARBA00004434"/>
    </source>
</evidence>
<comment type="caution">
    <text evidence="15">The sequence shown here is derived from an EMBL/GenBank/DDBJ whole genome shotgun (WGS) entry which is preliminary data.</text>
</comment>
<evidence type="ECO:0000313" key="15">
    <source>
        <dbReference type="EMBL" id="KAK2569038.1"/>
    </source>
</evidence>
<gene>
    <name evidence="15" type="ORF">P5673_005918</name>
</gene>
<dbReference type="GO" id="GO:1990246">
    <property type="term" value="C:uniplex complex"/>
    <property type="evidence" value="ECO:0007669"/>
    <property type="project" value="UniProtKB-UniRule"/>
</dbReference>
<reference evidence="15" key="1">
    <citation type="journal article" date="2023" name="G3 (Bethesda)">
        <title>Whole genome assembly and annotation of the endangered Caribbean coral Acropora cervicornis.</title>
        <authorList>
            <person name="Selwyn J.D."/>
            <person name="Vollmer S.V."/>
        </authorList>
    </citation>
    <scope>NUCLEOTIDE SEQUENCE</scope>
    <source>
        <strain evidence="15">K2</strain>
    </source>
</reference>
<sequence>MSAAILRVCVRPAMQILHGQRFSLMKQSSTCTKSGGILSKPEKTSFGLLKITCMVVPFLYLGGMISREGAAWLEENDIFSPEDDD</sequence>
<evidence type="ECO:0000256" key="9">
    <source>
        <dbReference type="ARBA" id="ARBA00022946"/>
    </source>
</evidence>
<dbReference type="InterPro" id="IPR018782">
    <property type="entry name" value="MCU_reg"/>
</dbReference>
<keyword evidence="7 14" id="KW-0999">Mitochondrion inner membrane</keyword>
<dbReference type="AlphaFoldDB" id="A0AAD9QWY3"/>
<evidence type="ECO:0000256" key="5">
    <source>
        <dbReference type="ARBA" id="ARBA00022568"/>
    </source>
</evidence>
<comment type="subunit">
    <text evidence="14">Component of the uniplex complex. Interacts (via the transmembrane region) with MCU (via the first transmembrane region); the interaction is direct.</text>
</comment>
<dbReference type="Proteomes" id="UP001249851">
    <property type="component" value="Unassembled WGS sequence"/>
</dbReference>
<dbReference type="PANTHER" id="PTHR33904">
    <property type="entry name" value="ESSENTIAL MCU REGULATOR, MITOCHONDRIAL"/>
    <property type="match status" value="1"/>
</dbReference>
<comment type="function">
    <text evidence="14">Essential regulatory subunit of the mitochondrial calcium uniporter complex (uniplex), a complex that mediates calcium uptake into mitochondria.</text>
</comment>
<reference evidence="15" key="2">
    <citation type="journal article" date="2023" name="Science">
        <title>Genomic signatures of disease resistance in endangered staghorn corals.</title>
        <authorList>
            <person name="Vollmer S.V."/>
            <person name="Selwyn J.D."/>
            <person name="Despard B.A."/>
            <person name="Roesel C.L."/>
        </authorList>
    </citation>
    <scope>NUCLEOTIDE SEQUENCE</scope>
    <source>
        <strain evidence="15">K2</strain>
    </source>
</reference>
<keyword evidence="16" id="KW-1185">Reference proteome</keyword>
<accession>A0AAD9QWY3</accession>
<keyword evidence="13" id="KW-0472">Membrane</keyword>
<evidence type="ECO:0000313" key="16">
    <source>
        <dbReference type="Proteomes" id="UP001249851"/>
    </source>
</evidence>
<evidence type="ECO:0000256" key="4">
    <source>
        <dbReference type="ARBA" id="ARBA00022448"/>
    </source>
</evidence>
<keyword evidence="10" id="KW-1133">Transmembrane helix</keyword>
<evidence type="ECO:0000256" key="7">
    <source>
        <dbReference type="ARBA" id="ARBA00022792"/>
    </source>
</evidence>
<keyword evidence="8 14" id="KW-0106">Calcium</keyword>
<evidence type="ECO:0000256" key="11">
    <source>
        <dbReference type="ARBA" id="ARBA00023065"/>
    </source>
</evidence>
<evidence type="ECO:0000256" key="3">
    <source>
        <dbReference type="ARBA" id="ARBA00022180"/>
    </source>
</evidence>
<keyword evidence="12 14" id="KW-0496">Mitochondrion</keyword>
<evidence type="ECO:0000256" key="8">
    <source>
        <dbReference type="ARBA" id="ARBA00022837"/>
    </source>
</evidence>
<evidence type="ECO:0000256" key="6">
    <source>
        <dbReference type="ARBA" id="ARBA00022692"/>
    </source>
</evidence>
<dbReference type="EMBL" id="JARQWQ010000010">
    <property type="protein sequence ID" value="KAK2569038.1"/>
    <property type="molecule type" value="Genomic_DNA"/>
</dbReference>
<comment type="subcellular location">
    <subcellularLocation>
        <location evidence="1 14">Mitochondrion inner membrane</location>
        <topology evidence="1 14">Single-pass membrane protein</topology>
    </subcellularLocation>
</comment>
<comment type="similarity">
    <text evidence="2 14">Belongs to the SMDT1/EMRE family.</text>
</comment>
<dbReference type="Pfam" id="PF10161">
    <property type="entry name" value="DDDD"/>
    <property type="match status" value="1"/>
</dbReference>
<proteinExistence type="inferred from homology"/>
<dbReference type="PANTHER" id="PTHR33904:SF1">
    <property type="entry name" value="ESSENTIAL MCU REGULATOR, MITOCHONDRIAL"/>
    <property type="match status" value="1"/>
</dbReference>
<evidence type="ECO:0000256" key="2">
    <source>
        <dbReference type="ARBA" id="ARBA00008958"/>
    </source>
</evidence>
<keyword evidence="4 14" id="KW-0813">Transport</keyword>